<proteinExistence type="predicted"/>
<organism evidence="1 2">
    <name type="scientific">Comamonas testosteroni TK102</name>
    <dbReference type="NCBI Taxonomy" id="1392005"/>
    <lineage>
        <taxon>Bacteria</taxon>
        <taxon>Pseudomonadati</taxon>
        <taxon>Pseudomonadota</taxon>
        <taxon>Betaproteobacteria</taxon>
        <taxon>Burkholderiales</taxon>
        <taxon>Comamonadaceae</taxon>
        <taxon>Comamonas</taxon>
    </lineage>
</organism>
<accession>A0A076PG05</accession>
<dbReference type="AlphaFoldDB" id="A0A076PG05"/>
<reference evidence="1 2" key="1">
    <citation type="journal article" date="2014" name="Genome Announc.">
        <title>Complete Genome Sequence of Polychlorinated Biphenyl Degrader Comamonas testosteroni TK102 (NBRC 109938).</title>
        <authorList>
            <person name="Fukuda K."/>
            <person name="Hosoyama A."/>
            <person name="Tsuchikane K."/>
            <person name="Ohji S."/>
            <person name="Yamazoe A."/>
            <person name="Fujita N."/>
            <person name="Shintani M."/>
            <person name="Kimbara K."/>
        </authorList>
    </citation>
    <scope>NUCLEOTIDE SEQUENCE [LARGE SCALE GENOMIC DNA]</scope>
    <source>
        <strain evidence="1">TK102</strain>
    </source>
</reference>
<dbReference type="RefSeq" id="WP_043371427.1">
    <property type="nucleotide sequence ID" value="NZ_CP006704.1"/>
</dbReference>
<dbReference type="KEGG" id="ctes:O987_07785"/>
<evidence type="ECO:0000313" key="1">
    <source>
        <dbReference type="EMBL" id="AIJ45704.1"/>
    </source>
</evidence>
<name>A0A076PG05_COMTE</name>
<evidence type="ECO:0000313" key="2">
    <source>
        <dbReference type="Proteomes" id="UP000028782"/>
    </source>
</evidence>
<protein>
    <submittedName>
        <fullName evidence="1">Uncharacterized protein</fullName>
    </submittedName>
</protein>
<gene>
    <name evidence="1" type="ORF">O987_07785</name>
</gene>
<dbReference type="EMBL" id="CP006704">
    <property type="protein sequence ID" value="AIJ45704.1"/>
    <property type="molecule type" value="Genomic_DNA"/>
</dbReference>
<dbReference type="HOGENOM" id="CLU_1831743_0_0_4"/>
<sequence>MSTSAEISVGLTYADVQQKMRAKDWLEHPLADFSTEELERLVPCIQKLDNFSSDALLGGRLGPFSLAPVALVFHIFRRHPALASARTTSPEMLPERHIDKGLKLFLSYVEQEISSRRQRVDSGTAFETLIDGFEKILSSE</sequence>
<dbReference type="Proteomes" id="UP000028782">
    <property type="component" value="Chromosome"/>
</dbReference>